<evidence type="ECO:0000256" key="1">
    <source>
        <dbReference type="ARBA" id="ARBA00022536"/>
    </source>
</evidence>
<name>A0A3B4AKR6_9GOBI</name>
<dbReference type="STRING" id="409849.ENSPMGP00000017728"/>
<dbReference type="InterPro" id="IPR057774">
    <property type="entry name" value="D8C_UMOD/GP2/OIT3-like"/>
</dbReference>
<dbReference type="SMART" id="SM00241">
    <property type="entry name" value="ZP"/>
    <property type="match status" value="1"/>
</dbReference>
<reference evidence="6" key="2">
    <citation type="submission" date="2025-09" db="UniProtKB">
        <authorList>
            <consortium name="Ensembl"/>
        </authorList>
    </citation>
    <scope>IDENTIFICATION</scope>
</reference>
<dbReference type="InterPro" id="IPR001507">
    <property type="entry name" value="ZP_dom"/>
</dbReference>
<proteinExistence type="predicted"/>
<accession>A0A3B4AKR6</accession>
<dbReference type="AlphaFoldDB" id="A0A3B4AKR6"/>
<keyword evidence="3" id="KW-1015">Disulfide bond</keyword>
<keyword evidence="2 4" id="KW-0732">Signal</keyword>
<dbReference type="Gene3D" id="2.60.40.4100">
    <property type="entry name" value="Zona pellucida, ZP-C domain"/>
    <property type="match status" value="1"/>
</dbReference>
<dbReference type="PROSITE" id="PS51034">
    <property type="entry name" value="ZP_2"/>
    <property type="match status" value="1"/>
</dbReference>
<dbReference type="Pfam" id="PF23283">
    <property type="entry name" value="D8C_UMOD"/>
    <property type="match status" value="1"/>
</dbReference>
<reference evidence="6" key="1">
    <citation type="submission" date="2025-08" db="UniProtKB">
        <authorList>
            <consortium name="Ensembl"/>
        </authorList>
    </citation>
    <scope>IDENTIFICATION</scope>
</reference>
<dbReference type="InterPro" id="IPR055355">
    <property type="entry name" value="ZP-C"/>
</dbReference>
<protein>
    <recommendedName>
        <fullName evidence="5">ZP domain-containing protein</fullName>
    </recommendedName>
</protein>
<dbReference type="Pfam" id="PF00100">
    <property type="entry name" value="Zona_pellucida"/>
    <property type="match status" value="1"/>
</dbReference>
<sequence>MYRLYSGIIFWFVLNTDLLTKESASVHAVQFVCGGIVCPPGMDCISRNGTAHCGDPCEYYTVLDEPWRSTDNRYIEPAKCDRHVHWQGWYRLFLNGTNAQIPESCVEQYMCGTHAPMFITEPHPTQSNDIETLRVCASYRSTCCNFDSPSIHVKRCYGQYYVYKLVRPNYCSLAYCAVYDPEIQVYQFLCGQDKIKVTLNRATVSSSGLDPLSGHLLDRSCIRTRVENYIVWYEVEPRVGVCGNIRRTNSTHVIYTNSLFLYAQNDSFHVPATLPFSCVYPLDVNARLNVALRPLVSTGGIIASGGAPRTLMSLYPDPSYNSPYPSGSVSLPVGQPLYVGVYVEENDLTFVTVLDNCYFTYSSNPNDPMRHPLIQNKCPSDPQQTAVLESGTSLRARFSTLFFVPQGQFRTVYLHCHLNLCNPGNCVPVSLSTYHIATTLFPYCASLKPGTL</sequence>
<dbReference type="PANTHER" id="PTHR14002:SF20">
    <property type="entry name" value="ZONA PELLUCIDA-LIKE DOMAIN-CONTAINING PROTEIN 1"/>
    <property type="match status" value="1"/>
</dbReference>
<feature type="chain" id="PRO_5017362233" description="ZP domain-containing protein" evidence="4">
    <location>
        <begin position="24"/>
        <end position="452"/>
    </location>
</feature>
<dbReference type="PANTHER" id="PTHR14002">
    <property type="entry name" value="ENDOGLIN/TGF-BETA RECEPTOR TYPE III"/>
    <property type="match status" value="1"/>
</dbReference>
<organism evidence="6 7">
    <name type="scientific">Periophthalmus magnuspinnatus</name>
    <dbReference type="NCBI Taxonomy" id="409849"/>
    <lineage>
        <taxon>Eukaryota</taxon>
        <taxon>Metazoa</taxon>
        <taxon>Chordata</taxon>
        <taxon>Craniata</taxon>
        <taxon>Vertebrata</taxon>
        <taxon>Euteleostomi</taxon>
        <taxon>Actinopterygii</taxon>
        <taxon>Neopterygii</taxon>
        <taxon>Teleostei</taxon>
        <taxon>Neoteleostei</taxon>
        <taxon>Acanthomorphata</taxon>
        <taxon>Gobiaria</taxon>
        <taxon>Gobiiformes</taxon>
        <taxon>Gobioidei</taxon>
        <taxon>Gobiidae</taxon>
        <taxon>Oxudercinae</taxon>
        <taxon>Periophthalmus</taxon>
    </lineage>
</organism>
<dbReference type="Proteomes" id="UP000261520">
    <property type="component" value="Unplaced"/>
</dbReference>
<feature type="domain" description="ZP" evidence="5">
    <location>
        <begin position="189"/>
        <end position="451"/>
    </location>
</feature>
<evidence type="ECO:0000256" key="3">
    <source>
        <dbReference type="ARBA" id="ARBA00023157"/>
    </source>
</evidence>
<feature type="signal peptide" evidence="4">
    <location>
        <begin position="1"/>
        <end position="23"/>
    </location>
</feature>
<dbReference type="Gene3D" id="2.60.40.3210">
    <property type="entry name" value="Zona pellucida, ZP-N domain"/>
    <property type="match status" value="1"/>
</dbReference>
<evidence type="ECO:0000256" key="2">
    <source>
        <dbReference type="ARBA" id="ARBA00022729"/>
    </source>
</evidence>
<evidence type="ECO:0000256" key="4">
    <source>
        <dbReference type="SAM" id="SignalP"/>
    </source>
</evidence>
<keyword evidence="1" id="KW-0245">EGF-like domain</keyword>
<evidence type="ECO:0000259" key="5">
    <source>
        <dbReference type="PROSITE" id="PS51034"/>
    </source>
</evidence>
<evidence type="ECO:0000313" key="7">
    <source>
        <dbReference type="Proteomes" id="UP000261520"/>
    </source>
</evidence>
<dbReference type="InterPro" id="IPR042235">
    <property type="entry name" value="ZP-C_dom"/>
</dbReference>
<keyword evidence="7" id="KW-1185">Reference proteome</keyword>
<dbReference type="Ensembl" id="ENSPMGT00000018916.1">
    <property type="protein sequence ID" value="ENSPMGP00000017728.1"/>
    <property type="gene ID" value="ENSPMGG00000014508.1"/>
</dbReference>
<evidence type="ECO:0000313" key="6">
    <source>
        <dbReference type="Ensembl" id="ENSPMGP00000017728.1"/>
    </source>
</evidence>